<evidence type="ECO:0000256" key="3">
    <source>
        <dbReference type="ARBA" id="ARBA00023295"/>
    </source>
</evidence>
<evidence type="ECO:0000256" key="5">
    <source>
        <dbReference type="SAM" id="SignalP"/>
    </source>
</evidence>
<dbReference type="GO" id="GO:0009254">
    <property type="term" value="P:peptidoglycan turnover"/>
    <property type="evidence" value="ECO:0007669"/>
    <property type="project" value="TreeGrafter"/>
</dbReference>
<reference evidence="7 8" key="1">
    <citation type="submission" date="2018-01" db="EMBL/GenBank/DDBJ databases">
        <title>Bacillus asahii Genome sequencing and assembly.</title>
        <authorList>
            <person name="Jiang H."/>
            <person name="Feng Y."/>
            <person name="Zhao F."/>
            <person name="Lin X."/>
        </authorList>
    </citation>
    <scope>NUCLEOTIDE SEQUENCE [LARGE SCALE GENOMIC DNA]</scope>
    <source>
        <strain evidence="7 8">OM18</strain>
    </source>
</reference>
<evidence type="ECO:0000313" key="7">
    <source>
        <dbReference type="EMBL" id="AZV44935.1"/>
    </source>
</evidence>
<dbReference type="RefSeq" id="WP_127761814.1">
    <property type="nucleotide sequence ID" value="NZ_CP026095.1"/>
</dbReference>
<accession>A0A3T0KX63</accession>
<dbReference type="Proteomes" id="UP000283095">
    <property type="component" value="Chromosome"/>
</dbReference>
<dbReference type="KEGG" id="pasa:BAOM_4355"/>
<feature type="compositionally biased region" description="Basic and acidic residues" evidence="4">
    <location>
        <begin position="36"/>
        <end position="50"/>
    </location>
</feature>
<feature type="signal peptide" evidence="5">
    <location>
        <begin position="1"/>
        <end position="29"/>
    </location>
</feature>
<feature type="region of interest" description="Disordered" evidence="4">
    <location>
        <begin position="31"/>
        <end position="50"/>
    </location>
</feature>
<name>A0A3T0KX63_9BACI</name>
<gene>
    <name evidence="7" type="ORF">BAOM_4355</name>
</gene>
<dbReference type="Pfam" id="PF00933">
    <property type="entry name" value="Glyco_hydro_3"/>
    <property type="match status" value="1"/>
</dbReference>
<dbReference type="InterPro" id="IPR001764">
    <property type="entry name" value="Glyco_hydro_3_N"/>
</dbReference>
<dbReference type="InterPro" id="IPR050226">
    <property type="entry name" value="NagZ_Beta-hexosaminidase"/>
</dbReference>
<sequence length="444" mass="49839">MRINKKYKRFSLLALVLALVVVWFQFNNGSNQTEAPDEKKASTEHRENAMTTDEKVIEEKQEEQAADTSNVDAIGNPKDKVKKLLETMTLEEKVGQLMIVGFDGTEKNDHISELIEEKNIGGVIYFDRNMSSPKQVAELSNSLQQSTGNSSTQLPLMLAVDQEGGDIVRMREQVSPIPSQQKLGNHADAKQVYEVAKLNGAELESMGIHINFAPVLDLSTTDSRSFGKDPEKVYQYGRKAIQGLNDSSITGALKHFPGNGRSNIDPHIETSSVESTQLDLENSDIYPFKQIIKEMDNQKFFVMVTHIKYPAYDQEKPASLSHAIIEDLLREKLGYEGIVITDDLEMGAVNKYFSYKDMGKEALLAGADILLVCHQYENQLEVYNGIIEAVQKGEIPMERIDEAVERVLTYKLNTIHGTVVDPEQAEKVVKSTEHVNYIRNLQLN</sequence>
<dbReference type="OrthoDB" id="9805821at2"/>
<keyword evidence="3" id="KW-0326">Glycosidase</keyword>
<proteinExistence type="inferred from homology"/>
<dbReference type="GO" id="GO:0004553">
    <property type="term" value="F:hydrolase activity, hydrolyzing O-glycosyl compounds"/>
    <property type="evidence" value="ECO:0007669"/>
    <property type="project" value="InterPro"/>
</dbReference>
<feature type="domain" description="Glycoside hydrolase family 3 N-terminal" evidence="6">
    <location>
        <begin position="89"/>
        <end position="409"/>
    </location>
</feature>
<dbReference type="AlphaFoldDB" id="A0A3T0KX63"/>
<comment type="similarity">
    <text evidence="1">Belongs to the glycosyl hydrolase 3 family.</text>
</comment>
<dbReference type="NCBIfam" id="NF003740">
    <property type="entry name" value="PRK05337.1"/>
    <property type="match status" value="1"/>
</dbReference>
<dbReference type="InterPro" id="IPR036962">
    <property type="entry name" value="Glyco_hydro_3_N_sf"/>
</dbReference>
<dbReference type="SUPFAM" id="SSF51445">
    <property type="entry name" value="(Trans)glycosidases"/>
    <property type="match status" value="1"/>
</dbReference>
<organism evidence="7 8">
    <name type="scientific">Peribacillus asahii</name>
    <dbReference type="NCBI Taxonomy" id="228899"/>
    <lineage>
        <taxon>Bacteria</taxon>
        <taxon>Bacillati</taxon>
        <taxon>Bacillota</taxon>
        <taxon>Bacilli</taxon>
        <taxon>Bacillales</taxon>
        <taxon>Bacillaceae</taxon>
        <taxon>Peribacillus</taxon>
    </lineage>
</organism>
<dbReference type="GO" id="GO:0005975">
    <property type="term" value="P:carbohydrate metabolic process"/>
    <property type="evidence" value="ECO:0007669"/>
    <property type="project" value="InterPro"/>
</dbReference>
<dbReference type="PANTHER" id="PTHR30480">
    <property type="entry name" value="BETA-HEXOSAMINIDASE-RELATED"/>
    <property type="match status" value="1"/>
</dbReference>
<keyword evidence="5" id="KW-0732">Signal</keyword>
<dbReference type="PANTHER" id="PTHR30480:SF16">
    <property type="entry name" value="GLYCOSIDE HYDROLASE FAMILY 3 DOMAIN PROTEIN"/>
    <property type="match status" value="1"/>
</dbReference>
<protein>
    <submittedName>
        <fullName evidence="7">Glycosyl hydrolase family 3</fullName>
    </submittedName>
</protein>
<evidence type="ECO:0000256" key="2">
    <source>
        <dbReference type="ARBA" id="ARBA00022801"/>
    </source>
</evidence>
<evidence type="ECO:0000256" key="4">
    <source>
        <dbReference type="SAM" id="MobiDB-lite"/>
    </source>
</evidence>
<keyword evidence="2 7" id="KW-0378">Hydrolase</keyword>
<dbReference type="InterPro" id="IPR017853">
    <property type="entry name" value="GH"/>
</dbReference>
<dbReference type="EMBL" id="CP026095">
    <property type="protein sequence ID" value="AZV44935.1"/>
    <property type="molecule type" value="Genomic_DNA"/>
</dbReference>
<evidence type="ECO:0000313" key="8">
    <source>
        <dbReference type="Proteomes" id="UP000283095"/>
    </source>
</evidence>
<feature type="chain" id="PRO_5043893327" evidence="5">
    <location>
        <begin position="30"/>
        <end position="444"/>
    </location>
</feature>
<evidence type="ECO:0000256" key="1">
    <source>
        <dbReference type="ARBA" id="ARBA00005336"/>
    </source>
</evidence>
<evidence type="ECO:0000259" key="6">
    <source>
        <dbReference type="Pfam" id="PF00933"/>
    </source>
</evidence>
<dbReference type="Gene3D" id="3.20.20.300">
    <property type="entry name" value="Glycoside hydrolase, family 3, N-terminal domain"/>
    <property type="match status" value="1"/>
</dbReference>